<keyword evidence="4" id="KW-1185">Reference proteome</keyword>
<dbReference type="RefSeq" id="WP_076599467.1">
    <property type="nucleotide sequence ID" value="NZ_CP046976.1"/>
</dbReference>
<dbReference type="InterPro" id="IPR003675">
    <property type="entry name" value="Rce1/LyrA-like_dom"/>
</dbReference>
<feature type="domain" description="CAAX prenyl protease 2/Lysostaphin resistance protein A-like" evidence="2">
    <location>
        <begin position="132"/>
        <end position="221"/>
    </location>
</feature>
<protein>
    <recommendedName>
        <fullName evidence="2">CAAX prenyl protease 2/Lysostaphin resistance protein A-like domain-containing protein</fullName>
    </recommendedName>
</protein>
<feature type="transmembrane region" description="Helical" evidence="1">
    <location>
        <begin position="209"/>
        <end position="229"/>
    </location>
</feature>
<name>A0A1N7JHN4_9CORY</name>
<evidence type="ECO:0000259" key="2">
    <source>
        <dbReference type="Pfam" id="PF02517"/>
    </source>
</evidence>
<evidence type="ECO:0000313" key="4">
    <source>
        <dbReference type="Proteomes" id="UP000186292"/>
    </source>
</evidence>
<dbReference type="Pfam" id="PF02517">
    <property type="entry name" value="Rce1-like"/>
    <property type="match status" value="1"/>
</dbReference>
<organism evidence="3 4">
    <name type="scientific">Corynebacterium appendicis CIP 107643</name>
    <dbReference type="NCBI Taxonomy" id="1161099"/>
    <lineage>
        <taxon>Bacteria</taxon>
        <taxon>Bacillati</taxon>
        <taxon>Actinomycetota</taxon>
        <taxon>Actinomycetes</taxon>
        <taxon>Mycobacteriales</taxon>
        <taxon>Corynebacteriaceae</taxon>
        <taxon>Corynebacterium</taxon>
    </lineage>
</organism>
<dbReference type="OrthoDB" id="4453618at2"/>
<gene>
    <name evidence="3" type="ORF">SAMN05444817_10826</name>
</gene>
<feature type="transmembrane region" description="Helical" evidence="1">
    <location>
        <begin position="60"/>
        <end position="81"/>
    </location>
</feature>
<feature type="transmembrane region" description="Helical" evidence="1">
    <location>
        <begin position="93"/>
        <end position="114"/>
    </location>
</feature>
<dbReference type="Proteomes" id="UP000186292">
    <property type="component" value="Unassembled WGS sequence"/>
</dbReference>
<proteinExistence type="predicted"/>
<sequence>MTTDRRRLTLEVLLVLTVTFGMSGVRAGLKLIDATLSPTPLNHQRTVLNDSASSLSWLDVALQLASAATLLAWGGLALFLLGVSLPRPRWRDWAWGAGLAALIGIPGLALYVVSLHMGWTKEIVPATDTAKVPLLLLWSAANAFAEETVVVMWLLTRLKQLRAPVAGAIAASAVLRGTYHLYQGFSAGIGNIAMGVIFAYFYHRTGKIWPLILAHFLIDAVAYLGYLFLDLGWLGV</sequence>
<reference evidence="4" key="1">
    <citation type="submission" date="2017-01" db="EMBL/GenBank/DDBJ databases">
        <authorList>
            <person name="Varghese N."/>
            <person name="Submissions S."/>
        </authorList>
    </citation>
    <scope>NUCLEOTIDE SEQUENCE [LARGE SCALE GENOMIC DNA]</scope>
    <source>
        <strain evidence="4">DSM 44531</strain>
    </source>
</reference>
<feature type="transmembrane region" description="Helical" evidence="1">
    <location>
        <begin position="185"/>
        <end position="202"/>
    </location>
</feature>
<accession>A0A1N7JHN4</accession>
<dbReference type="STRING" id="1161099.SAMN05444817_10826"/>
<dbReference type="EMBL" id="FTOF01000008">
    <property type="protein sequence ID" value="SIS48818.1"/>
    <property type="molecule type" value="Genomic_DNA"/>
</dbReference>
<keyword evidence="1" id="KW-1133">Transmembrane helix</keyword>
<dbReference type="GO" id="GO:0004175">
    <property type="term" value="F:endopeptidase activity"/>
    <property type="evidence" value="ECO:0007669"/>
    <property type="project" value="UniProtKB-ARBA"/>
</dbReference>
<evidence type="ECO:0000256" key="1">
    <source>
        <dbReference type="SAM" id="Phobius"/>
    </source>
</evidence>
<keyword evidence="1" id="KW-0812">Transmembrane</keyword>
<dbReference type="AlphaFoldDB" id="A0A1N7JHN4"/>
<keyword evidence="1" id="KW-0472">Membrane</keyword>
<dbReference type="GO" id="GO:0080120">
    <property type="term" value="P:CAAX-box protein maturation"/>
    <property type="evidence" value="ECO:0007669"/>
    <property type="project" value="UniProtKB-ARBA"/>
</dbReference>
<evidence type="ECO:0000313" key="3">
    <source>
        <dbReference type="EMBL" id="SIS48818.1"/>
    </source>
</evidence>